<name>A0A7I8DKM1_9FIRM</name>
<evidence type="ECO:0000256" key="3">
    <source>
        <dbReference type="ARBA" id="ARBA00023014"/>
    </source>
</evidence>
<dbReference type="CDD" id="cd19096">
    <property type="entry name" value="AKR_Fe-S_oxidoreductase"/>
    <property type="match status" value="1"/>
</dbReference>
<dbReference type="RefSeq" id="WP_185259173.1">
    <property type="nucleotide sequence ID" value="NZ_AP023368.1"/>
</dbReference>
<sequence length="396" mass="44164">MQYRVDPKSGNKLSVLGFGCMRFPRGISIDFAKSEKLVLDAIERGVNYFDTAYVYGGSEDTLGEILYKNNVREKIFLATKLPHGKCKTYEDFDRLFNEQLRRLKTDYIDYYLIHNLPDMAAWNAVSAVGLEKWLAKKKTSGQIRHVGFSFHGTQAAFLELLDVYPWEFCQIQYNYMNETYQAGRLGLQKAHEKGLPVIIMEPLLGGRLASGVPKKAVKLFGEANPDITPAAWAMKWLWNQPEVTVVLSGMNASEQLDDNISTAENAFADSLADSELAVFRKVKAVFEESYKVPCTGCNYCMPCPKNVNIPGCFAAYNASYANGFVTGMTQYLTSTDALHSSGGKRVTNCVKCGACVKKCPQHINIPLELGNVKKKLEPFWFGAVLKIAEQMAGGKQ</sequence>
<dbReference type="KEGG" id="acht:bsdcttw_19130"/>
<dbReference type="InterPro" id="IPR017896">
    <property type="entry name" value="4Fe4S_Fe-S-bd"/>
</dbReference>
<dbReference type="InterPro" id="IPR036812">
    <property type="entry name" value="NAD(P)_OxRdtase_dom_sf"/>
</dbReference>
<dbReference type="Gene3D" id="3.20.20.100">
    <property type="entry name" value="NADP-dependent oxidoreductase domain"/>
    <property type="match status" value="1"/>
</dbReference>
<feature type="domain" description="4Fe-4S ferredoxin-type" evidence="4">
    <location>
        <begin position="347"/>
        <end position="368"/>
    </location>
</feature>
<proteinExistence type="predicted"/>
<dbReference type="EMBL" id="AP023368">
    <property type="protein sequence ID" value="BCJ98872.1"/>
    <property type="molecule type" value="Genomic_DNA"/>
</dbReference>
<dbReference type="PROSITE" id="PS00198">
    <property type="entry name" value="4FE4S_FER_1"/>
    <property type="match status" value="1"/>
</dbReference>
<evidence type="ECO:0000259" key="4">
    <source>
        <dbReference type="PROSITE" id="PS51379"/>
    </source>
</evidence>
<dbReference type="InterPro" id="IPR053135">
    <property type="entry name" value="AKR2_Oxidoreductase"/>
</dbReference>
<dbReference type="InterPro" id="IPR020471">
    <property type="entry name" value="AKR"/>
</dbReference>
<reference evidence="5 6" key="1">
    <citation type="submission" date="2020-08" db="EMBL/GenBank/DDBJ databases">
        <title>Draft genome sequencing of an Anaerocolumna strain isolated from anoxic soil subjected to BSD treatment.</title>
        <authorList>
            <person name="Uek A."/>
            <person name="Tonouchi A."/>
        </authorList>
    </citation>
    <scope>NUCLEOTIDE SEQUENCE [LARGE SCALE GENOMIC DNA]</scope>
    <source>
        <strain evidence="5 6">CTTW</strain>
    </source>
</reference>
<organism evidence="5 6">
    <name type="scientific">Anaerocolumna chitinilytica</name>
    <dbReference type="NCBI Taxonomy" id="1727145"/>
    <lineage>
        <taxon>Bacteria</taxon>
        <taxon>Bacillati</taxon>
        <taxon>Bacillota</taxon>
        <taxon>Clostridia</taxon>
        <taxon>Lachnospirales</taxon>
        <taxon>Lachnospiraceae</taxon>
        <taxon>Anaerocolumna</taxon>
    </lineage>
</organism>
<keyword evidence="2" id="KW-0408">Iron</keyword>
<dbReference type="PANTHER" id="PTHR43312">
    <property type="entry name" value="D-THREO-ALDOSE 1-DEHYDROGENASE"/>
    <property type="match status" value="1"/>
</dbReference>
<evidence type="ECO:0000313" key="6">
    <source>
        <dbReference type="Proteomes" id="UP000515703"/>
    </source>
</evidence>
<dbReference type="Pfam" id="PF13187">
    <property type="entry name" value="Fer4_9"/>
    <property type="match status" value="1"/>
</dbReference>
<dbReference type="GO" id="GO:0051536">
    <property type="term" value="F:iron-sulfur cluster binding"/>
    <property type="evidence" value="ECO:0007669"/>
    <property type="project" value="UniProtKB-KW"/>
</dbReference>
<evidence type="ECO:0000256" key="2">
    <source>
        <dbReference type="ARBA" id="ARBA00023004"/>
    </source>
</evidence>
<dbReference type="PROSITE" id="PS51379">
    <property type="entry name" value="4FE4S_FER_2"/>
    <property type="match status" value="1"/>
</dbReference>
<keyword evidence="6" id="KW-1185">Reference proteome</keyword>
<dbReference type="SUPFAM" id="SSF51430">
    <property type="entry name" value="NAD(P)-linked oxidoreductase"/>
    <property type="match status" value="1"/>
</dbReference>
<reference evidence="5 6" key="2">
    <citation type="submission" date="2020-08" db="EMBL/GenBank/DDBJ databases">
        <authorList>
            <person name="Ueki A."/>
            <person name="Tonouchi A."/>
        </authorList>
    </citation>
    <scope>NUCLEOTIDE SEQUENCE [LARGE SCALE GENOMIC DNA]</scope>
    <source>
        <strain evidence="5 6">CTTW</strain>
    </source>
</reference>
<dbReference type="Pfam" id="PF00248">
    <property type="entry name" value="Aldo_ket_red"/>
    <property type="match status" value="1"/>
</dbReference>
<dbReference type="InterPro" id="IPR017900">
    <property type="entry name" value="4Fe4S_Fe_S_CS"/>
</dbReference>
<dbReference type="InterPro" id="IPR023210">
    <property type="entry name" value="NADP_OxRdtase_dom"/>
</dbReference>
<dbReference type="PRINTS" id="PR00069">
    <property type="entry name" value="ALDKETRDTASE"/>
</dbReference>
<protein>
    <submittedName>
        <fullName evidence="5">Aldo/keto reductase</fullName>
    </submittedName>
</protein>
<dbReference type="AlphaFoldDB" id="A0A7I8DKM1"/>
<dbReference type="SUPFAM" id="SSF46548">
    <property type="entry name" value="alpha-helical ferredoxin"/>
    <property type="match status" value="1"/>
</dbReference>
<keyword evidence="1" id="KW-0479">Metal-binding</keyword>
<evidence type="ECO:0000256" key="1">
    <source>
        <dbReference type="ARBA" id="ARBA00022723"/>
    </source>
</evidence>
<evidence type="ECO:0000313" key="5">
    <source>
        <dbReference type="EMBL" id="BCJ98872.1"/>
    </source>
</evidence>
<gene>
    <name evidence="5" type="ORF">bsdcttw_19130</name>
</gene>
<dbReference type="GO" id="GO:0016491">
    <property type="term" value="F:oxidoreductase activity"/>
    <property type="evidence" value="ECO:0007669"/>
    <property type="project" value="InterPro"/>
</dbReference>
<dbReference type="GO" id="GO:0046872">
    <property type="term" value="F:metal ion binding"/>
    <property type="evidence" value="ECO:0007669"/>
    <property type="project" value="UniProtKB-KW"/>
</dbReference>
<keyword evidence="3" id="KW-0411">Iron-sulfur</keyword>
<dbReference type="Proteomes" id="UP000515703">
    <property type="component" value="Chromosome"/>
</dbReference>
<dbReference type="PANTHER" id="PTHR43312:SF2">
    <property type="entry name" value="OXIDOREDUCTASE"/>
    <property type="match status" value="1"/>
</dbReference>
<accession>A0A7I8DKM1</accession>